<dbReference type="SUPFAM" id="SSF56300">
    <property type="entry name" value="Metallo-dependent phosphatases"/>
    <property type="match status" value="1"/>
</dbReference>
<dbReference type="Proteomes" id="UP001623041">
    <property type="component" value="Unassembled WGS sequence"/>
</dbReference>
<dbReference type="SUPFAM" id="SSF55816">
    <property type="entry name" value="5'-nucleotidase (syn. UDP-sugar hydrolase), C-terminal domain"/>
    <property type="match status" value="1"/>
</dbReference>
<evidence type="ECO:0000256" key="1">
    <source>
        <dbReference type="ARBA" id="ARBA00022729"/>
    </source>
</evidence>
<feature type="domain" description="Calcineurin-like phosphoesterase" evidence="3">
    <location>
        <begin position="6"/>
        <end position="204"/>
    </location>
</feature>
<evidence type="ECO:0000313" key="5">
    <source>
        <dbReference type="EMBL" id="MFK9090031.1"/>
    </source>
</evidence>
<dbReference type="Pfam" id="PF02872">
    <property type="entry name" value="5_nucleotid_C"/>
    <property type="match status" value="1"/>
</dbReference>
<proteinExistence type="inferred from homology"/>
<sequence length="454" mass="52337">MESIYIYHTNDLHSHLEHWPRIQQFLMARKELHQQNNEDVFLFDIGDFIDRWHPFTEATKGKGNITLLNECQFTAATIGNNEGVNLPFEDLNQLYDNAQFDVLVANLFQKNGIYPDWVKPYEIYHTKKGTRVGVIGLTAYFSHLYELLGWKLTEPISELQRWLAPLKKEADVIILLSHLGIHHDEHIAAEFPEIDVILGAHTHHFFEKGEHVGNTLLGAAGKYGYYVGQVAIHLNEKKTVTHKEAILYDVKELPAPRNEQERIDTFSKKGKDLLNQRVTTLSEPLIHDPFQETNFSRLLSRTLREWCNTDCAMINAGLLLGTLSGEVTIYDLLEVCPHPINPCVVELTGLELQRVISETKDESLPYKQIKGLGFRGTVLGVFVYEGICFEKNTIFINGSEIDHGKNYTFALPDMFTFGHFFKDVLPFKQKNYFLPEFLRDLLKWKLEMQYLPIT</sequence>
<protein>
    <submittedName>
        <fullName evidence="5">Bifunctional metallophosphatase/5'-nucleotidase</fullName>
    </submittedName>
</protein>
<dbReference type="InterPro" id="IPR006179">
    <property type="entry name" value="5_nucleotidase/apyrase"/>
</dbReference>
<dbReference type="CDD" id="cd00845">
    <property type="entry name" value="MPP_UshA_N_like"/>
    <property type="match status" value="1"/>
</dbReference>
<feature type="domain" description="5'-Nucleotidase C-terminal" evidence="4">
    <location>
        <begin position="288"/>
        <end position="412"/>
    </location>
</feature>
<evidence type="ECO:0000256" key="2">
    <source>
        <dbReference type="RuleBase" id="RU362119"/>
    </source>
</evidence>
<dbReference type="PANTHER" id="PTHR11575:SF23">
    <property type="entry name" value="5-NUCLEOTIDASE FAMILY PROTEIN"/>
    <property type="match status" value="1"/>
</dbReference>
<dbReference type="InterPro" id="IPR029052">
    <property type="entry name" value="Metallo-depent_PP-like"/>
</dbReference>
<name>A0ABW8R9C8_9BACI</name>
<dbReference type="Gene3D" id="3.60.21.10">
    <property type="match status" value="1"/>
</dbReference>
<keyword evidence="6" id="KW-1185">Reference proteome</keyword>
<dbReference type="InterPro" id="IPR011240">
    <property type="entry name" value="Pesterase_YunD"/>
</dbReference>
<reference evidence="5 6" key="1">
    <citation type="submission" date="2024-11" db="EMBL/GenBank/DDBJ databases">
        <authorList>
            <person name="Lucas J.A."/>
        </authorList>
    </citation>
    <scope>NUCLEOTIDE SEQUENCE [LARGE SCALE GENOMIC DNA]</scope>
    <source>
        <strain evidence="5 6">Z 5.4</strain>
    </source>
</reference>
<keyword evidence="2" id="KW-0547">Nucleotide-binding</keyword>
<dbReference type="Pfam" id="PF00149">
    <property type="entry name" value="Metallophos"/>
    <property type="match status" value="1"/>
</dbReference>
<dbReference type="EMBL" id="JBJHQH010000001">
    <property type="protein sequence ID" value="MFK9090031.1"/>
    <property type="molecule type" value="Genomic_DNA"/>
</dbReference>
<accession>A0ABW8R9C8</accession>
<comment type="similarity">
    <text evidence="2">Belongs to the 5'-nucleotidase family.</text>
</comment>
<comment type="caution">
    <text evidence="5">The sequence shown here is derived from an EMBL/GenBank/DDBJ whole genome shotgun (WGS) entry which is preliminary data.</text>
</comment>
<dbReference type="Gene3D" id="3.90.780.10">
    <property type="entry name" value="5'-Nucleotidase, C-terminal domain"/>
    <property type="match status" value="1"/>
</dbReference>
<dbReference type="InterPro" id="IPR004843">
    <property type="entry name" value="Calcineurin-like_PHP"/>
</dbReference>
<dbReference type="PRINTS" id="PR01607">
    <property type="entry name" value="APYRASEFAMLY"/>
</dbReference>
<dbReference type="PANTHER" id="PTHR11575">
    <property type="entry name" value="5'-NUCLEOTIDASE-RELATED"/>
    <property type="match status" value="1"/>
</dbReference>
<keyword evidence="2" id="KW-0378">Hydrolase</keyword>
<evidence type="ECO:0000259" key="3">
    <source>
        <dbReference type="Pfam" id="PF00149"/>
    </source>
</evidence>
<gene>
    <name evidence="5" type="ORF">ACJEBI_00860</name>
</gene>
<evidence type="ECO:0000259" key="4">
    <source>
        <dbReference type="Pfam" id="PF02872"/>
    </source>
</evidence>
<dbReference type="InterPro" id="IPR036907">
    <property type="entry name" value="5'-Nucleotdase_C_sf"/>
</dbReference>
<evidence type="ECO:0000313" key="6">
    <source>
        <dbReference type="Proteomes" id="UP001623041"/>
    </source>
</evidence>
<organism evidence="5 6">
    <name type="scientific">Bacillus salipaludis</name>
    <dbReference type="NCBI Taxonomy" id="2547811"/>
    <lineage>
        <taxon>Bacteria</taxon>
        <taxon>Bacillati</taxon>
        <taxon>Bacillota</taxon>
        <taxon>Bacilli</taxon>
        <taxon>Bacillales</taxon>
        <taxon>Bacillaceae</taxon>
        <taxon>Bacillus</taxon>
    </lineage>
</organism>
<dbReference type="RefSeq" id="WP_406578745.1">
    <property type="nucleotide sequence ID" value="NZ_JBJHQH010000001.1"/>
</dbReference>
<dbReference type="InterPro" id="IPR008334">
    <property type="entry name" value="5'-Nucleotdase_C"/>
</dbReference>
<dbReference type="PIRSF" id="PIRSF036361">
    <property type="entry name" value="YunD"/>
    <property type="match status" value="1"/>
</dbReference>
<keyword evidence="1" id="KW-0732">Signal</keyword>